<accession>A0ACB0KZD7</accession>
<evidence type="ECO:0000313" key="1">
    <source>
        <dbReference type="EMBL" id="CAJ2661662.1"/>
    </source>
</evidence>
<keyword evidence="2" id="KW-1185">Reference proteome</keyword>
<organism evidence="1 2">
    <name type="scientific">Trifolium pratense</name>
    <name type="common">Red clover</name>
    <dbReference type="NCBI Taxonomy" id="57577"/>
    <lineage>
        <taxon>Eukaryota</taxon>
        <taxon>Viridiplantae</taxon>
        <taxon>Streptophyta</taxon>
        <taxon>Embryophyta</taxon>
        <taxon>Tracheophyta</taxon>
        <taxon>Spermatophyta</taxon>
        <taxon>Magnoliopsida</taxon>
        <taxon>eudicotyledons</taxon>
        <taxon>Gunneridae</taxon>
        <taxon>Pentapetalae</taxon>
        <taxon>rosids</taxon>
        <taxon>fabids</taxon>
        <taxon>Fabales</taxon>
        <taxon>Fabaceae</taxon>
        <taxon>Papilionoideae</taxon>
        <taxon>50 kb inversion clade</taxon>
        <taxon>NPAAA clade</taxon>
        <taxon>Hologalegina</taxon>
        <taxon>IRL clade</taxon>
        <taxon>Trifolieae</taxon>
        <taxon>Trifolium</taxon>
    </lineage>
</organism>
<evidence type="ECO:0000313" key="2">
    <source>
        <dbReference type="Proteomes" id="UP001177021"/>
    </source>
</evidence>
<reference evidence="1" key="1">
    <citation type="submission" date="2023-10" db="EMBL/GenBank/DDBJ databases">
        <authorList>
            <person name="Rodriguez Cubillos JULIANA M."/>
            <person name="De Vega J."/>
        </authorList>
    </citation>
    <scope>NUCLEOTIDE SEQUENCE</scope>
</reference>
<proteinExistence type="predicted"/>
<dbReference type="Proteomes" id="UP001177021">
    <property type="component" value="Unassembled WGS sequence"/>
</dbReference>
<comment type="caution">
    <text evidence="1">The sequence shown here is derived from an EMBL/GenBank/DDBJ whole genome shotgun (WGS) entry which is preliminary data.</text>
</comment>
<protein>
    <submittedName>
        <fullName evidence="1">Uncharacterized protein</fullName>
    </submittedName>
</protein>
<dbReference type="EMBL" id="CASHSV030000409">
    <property type="protein sequence ID" value="CAJ2661662.1"/>
    <property type="molecule type" value="Genomic_DNA"/>
</dbReference>
<name>A0ACB0KZD7_TRIPR</name>
<sequence>MGCLATSSVLSNQFIPFSTTVTNSTTNSKLGASFHRVYRNTTKEKSCLSFVRDNYEVRIGRNVAIKSSRGVSSLQTLQENGTWEEPDIGSDSDNEDGDEEGESLGFESNREDEETKTSAMSGVNITSQDEYERIKKEVEQLLEPEEREILQQNVTPNLEKISSLLFSCIQEKWGLLHSRALSLQIYSMDKLVENGYDIDFLNKEGLTALHKAIIGKKEAVISHLLRKGASPHVKDKDGATPLHYAVQVGAKQTVKLLIKYNVDVNVADNEGWTPLHVAIQSRNRDIAKILIANGADRLIKNKDGKTALDLSLCYGKDFMSYDLAKLVKVARTSRAL</sequence>
<gene>
    <name evidence="1" type="ORF">MILVUS5_LOCUS27337</name>
</gene>